<dbReference type="KEGG" id="schi:SCHIN_v1c09150"/>
<dbReference type="SUPFAM" id="SSF55681">
    <property type="entry name" value="Class II aaRS and biotin synthetases"/>
    <property type="match status" value="1"/>
</dbReference>
<dbReference type="PROSITE" id="PS50886">
    <property type="entry name" value="TRBD"/>
    <property type="match status" value="1"/>
</dbReference>
<dbReference type="EC" id="6.1.1.20" evidence="15"/>
<dbReference type="Pfam" id="PF17759">
    <property type="entry name" value="tRNA_synthFbeta"/>
    <property type="match status" value="1"/>
</dbReference>
<dbReference type="EMBL" id="CP043026">
    <property type="protein sequence ID" value="QEH62110.1"/>
    <property type="molecule type" value="Genomic_DNA"/>
</dbReference>
<dbReference type="InterPro" id="IPR020825">
    <property type="entry name" value="Phe-tRNA_synthase-like_B3/B4"/>
</dbReference>
<dbReference type="Gene3D" id="3.30.70.380">
    <property type="entry name" value="Ferrodoxin-fold anticodon-binding domain"/>
    <property type="match status" value="1"/>
</dbReference>
<dbReference type="AlphaFoldDB" id="A0A5B9Y575"/>
<dbReference type="SUPFAM" id="SSF50249">
    <property type="entry name" value="Nucleic acid-binding proteins"/>
    <property type="match status" value="1"/>
</dbReference>
<keyword evidence="8 15" id="KW-0547">Nucleotide-binding</keyword>
<dbReference type="InterPro" id="IPR041616">
    <property type="entry name" value="PheRS_beta_core"/>
</dbReference>
<dbReference type="SUPFAM" id="SSF54991">
    <property type="entry name" value="Anticodon-binding domain of PheRS"/>
    <property type="match status" value="1"/>
</dbReference>
<dbReference type="PROSITE" id="PS51447">
    <property type="entry name" value="FDX_ACB"/>
    <property type="match status" value="1"/>
</dbReference>
<keyword evidence="21" id="KW-1185">Reference proteome</keyword>
<dbReference type="GO" id="GO:0005524">
    <property type="term" value="F:ATP binding"/>
    <property type="evidence" value="ECO:0007669"/>
    <property type="project" value="UniProtKB-UniRule"/>
</dbReference>
<dbReference type="SUPFAM" id="SSF56037">
    <property type="entry name" value="PheT/TilS domain"/>
    <property type="match status" value="1"/>
</dbReference>
<accession>A0A5B9Y575</accession>
<keyword evidence="11 16" id="KW-0694">RNA-binding</keyword>
<dbReference type="GO" id="GO:0004826">
    <property type="term" value="F:phenylalanine-tRNA ligase activity"/>
    <property type="evidence" value="ECO:0007669"/>
    <property type="project" value="UniProtKB-UniRule"/>
</dbReference>
<evidence type="ECO:0000256" key="12">
    <source>
        <dbReference type="ARBA" id="ARBA00022917"/>
    </source>
</evidence>
<dbReference type="GO" id="GO:0009328">
    <property type="term" value="C:phenylalanine-tRNA ligase complex"/>
    <property type="evidence" value="ECO:0007669"/>
    <property type="project" value="TreeGrafter"/>
</dbReference>
<evidence type="ECO:0000256" key="1">
    <source>
        <dbReference type="ARBA" id="ARBA00004496"/>
    </source>
</evidence>
<dbReference type="InterPro" id="IPR004532">
    <property type="entry name" value="Phe-tRNA-ligase_IIc_bsu_bact"/>
</dbReference>
<dbReference type="InterPro" id="IPR005121">
    <property type="entry name" value="Fdx_antiC-bd"/>
</dbReference>
<dbReference type="GO" id="GO:0000049">
    <property type="term" value="F:tRNA binding"/>
    <property type="evidence" value="ECO:0007669"/>
    <property type="project" value="UniProtKB-UniRule"/>
</dbReference>
<feature type="domain" description="FDX-ACB" evidence="18">
    <location>
        <begin position="710"/>
        <end position="802"/>
    </location>
</feature>
<dbReference type="InterPro" id="IPR045864">
    <property type="entry name" value="aa-tRNA-synth_II/BPL/LPL"/>
</dbReference>
<keyword evidence="12 15" id="KW-0648">Protein biosynthesis</keyword>
<evidence type="ECO:0000256" key="11">
    <source>
        <dbReference type="ARBA" id="ARBA00022884"/>
    </source>
</evidence>
<dbReference type="Gene3D" id="3.30.930.10">
    <property type="entry name" value="Bira Bifunctional Protein, Domain 2"/>
    <property type="match status" value="1"/>
</dbReference>
<feature type="domain" description="TRNA-binding" evidence="17">
    <location>
        <begin position="40"/>
        <end position="154"/>
    </location>
</feature>
<dbReference type="InterPro" id="IPR005147">
    <property type="entry name" value="tRNA_synthase_B5-dom"/>
</dbReference>
<dbReference type="SMART" id="SM00896">
    <property type="entry name" value="FDX-ACB"/>
    <property type="match status" value="1"/>
</dbReference>
<dbReference type="InterPro" id="IPR009061">
    <property type="entry name" value="DNA-bd_dom_put_sf"/>
</dbReference>
<dbReference type="Pfam" id="PF03147">
    <property type="entry name" value="FDX-ACB"/>
    <property type="match status" value="1"/>
</dbReference>
<keyword evidence="13 15" id="KW-0030">Aminoacyl-tRNA synthetase</keyword>
<evidence type="ECO:0000259" key="17">
    <source>
        <dbReference type="PROSITE" id="PS50886"/>
    </source>
</evidence>
<dbReference type="RefSeq" id="WP_166508479.1">
    <property type="nucleotide sequence ID" value="NZ_CP043026.1"/>
</dbReference>
<evidence type="ECO:0000259" key="19">
    <source>
        <dbReference type="PROSITE" id="PS51483"/>
    </source>
</evidence>
<evidence type="ECO:0000256" key="13">
    <source>
        <dbReference type="ARBA" id="ARBA00023146"/>
    </source>
</evidence>
<evidence type="ECO:0000256" key="10">
    <source>
        <dbReference type="ARBA" id="ARBA00022842"/>
    </source>
</evidence>
<feature type="domain" description="B5" evidence="19">
    <location>
        <begin position="410"/>
        <end position="485"/>
    </location>
</feature>
<dbReference type="Gene3D" id="2.40.50.140">
    <property type="entry name" value="Nucleic acid-binding proteins"/>
    <property type="match status" value="1"/>
</dbReference>
<dbReference type="PANTHER" id="PTHR10947:SF0">
    <property type="entry name" value="PHENYLALANINE--TRNA LIGASE BETA SUBUNIT"/>
    <property type="match status" value="1"/>
</dbReference>
<evidence type="ECO:0000259" key="18">
    <source>
        <dbReference type="PROSITE" id="PS51447"/>
    </source>
</evidence>
<protein>
    <recommendedName>
        <fullName evidence="15">Phenylalanine--tRNA ligase beta subunit</fullName>
        <ecNumber evidence="15">6.1.1.20</ecNumber>
    </recommendedName>
    <alternativeName>
        <fullName evidence="15">Phenylalanyl-tRNA synthetase beta subunit</fullName>
        <shortName evidence="15">PheRS</shortName>
    </alternativeName>
</protein>
<dbReference type="InterPro" id="IPR045060">
    <property type="entry name" value="Phe-tRNA-ligase_IIc_bsu"/>
</dbReference>
<feature type="binding site" evidence="15">
    <location>
        <position position="463"/>
    </location>
    <ligand>
        <name>Mg(2+)</name>
        <dbReference type="ChEBI" id="CHEBI:18420"/>
        <note>shared with alpha subunit</note>
    </ligand>
</feature>
<dbReference type="HAMAP" id="MF_00283">
    <property type="entry name" value="Phe_tRNA_synth_beta1"/>
    <property type="match status" value="1"/>
</dbReference>
<dbReference type="InterPro" id="IPR002547">
    <property type="entry name" value="tRNA-bd_dom"/>
</dbReference>
<evidence type="ECO:0000256" key="15">
    <source>
        <dbReference type="HAMAP-Rule" id="MF_00283"/>
    </source>
</evidence>
<evidence type="ECO:0000256" key="6">
    <source>
        <dbReference type="ARBA" id="ARBA00022598"/>
    </source>
</evidence>
<comment type="subunit">
    <text evidence="3 15">Tetramer of two alpha and two beta subunits.</text>
</comment>
<gene>
    <name evidence="15 20" type="primary">pheT</name>
    <name evidence="20" type="ORF">SCHIN_v1c09150</name>
</gene>
<dbReference type="Proteomes" id="UP000323144">
    <property type="component" value="Chromosome"/>
</dbReference>
<comment type="similarity">
    <text evidence="2 15">Belongs to the phenylalanyl-tRNA synthetase beta subunit family. Type 1 subfamily.</text>
</comment>
<reference evidence="20 21" key="1">
    <citation type="submission" date="2019-08" db="EMBL/GenBank/DDBJ databases">
        <title>Complete genome sequence of Spiroplasma chinense CCH (DSM 19755).</title>
        <authorList>
            <person name="Shen H.-Y."/>
            <person name="Lin Y.-C."/>
            <person name="Chou L."/>
            <person name="Kuo C.-H."/>
        </authorList>
    </citation>
    <scope>NUCLEOTIDE SEQUENCE [LARGE SCALE GENOMIC DNA]</scope>
    <source>
        <strain evidence="20 21">CCH</strain>
    </source>
</reference>
<dbReference type="SMART" id="SM00874">
    <property type="entry name" value="B5"/>
    <property type="match status" value="1"/>
</dbReference>
<dbReference type="PANTHER" id="PTHR10947">
    <property type="entry name" value="PHENYLALANYL-TRNA SYNTHETASE BETA CHAIN AND LEUCINE-RICH REPEAT-CONTAINING PROTEIN 47"/>
    <property type="match status" value="1"/>
</dbReference>
<dbReference type="InterPro" id="IPR036690">
    <property type="entry name" value="Fdx_antiC-bd_sf"/>
</dbReference>
<comment type="subcellular location">
    <subcellularLocation>
        <location evidence="1 15">Cytoplasm</location>
    </subcellularLocation>
</comment>
<evidence type="ECO:0000313" key="20">
    <source>
        <dbReference type="EMBL" id="QEH62110.1"/>
    </source>
</evidence>
<dbReference type="GO" id="GO:0006432">
    <property type="term" value="P:phenylalanyl-tRNA aminoacylation"/>
    <property type="evidence" value="ECO:0007669"/>
    <property type="project" value="UniProtKB-UniRule"/>
</dbReference>
<dbReference type="CDD" id="cd02796">
    <property type="entry name" value="tRNA_bind_bactPheRS"/>
    <property type="match status" value="1"/>
</dbReference>
<dbReference type="SUPFAM" id="SSF46955">
    <property type="entry name" value="Putative DNA-binding domain"/>
    <property type="match status" value="1"/>
</dbReference>
<dbReference type="InterPro" id="IPR012340">
    <property type="entry name" value="NA-bd_OB-fold"/>
</dbReference>
<evidence type="ECO:0000313" key="21">
    <source>
        <dbReference type="Proteomes" id="UP000323144"/>
    </source>
</evidence>
<dbReference type="Gene3D" id="3.50.40.10">
    <property type="entry name" value="Phenylalanyl-trna Synthetase, Chain B, domain 3"/>
    <property type="match status" value="1"/>
</dbReference>
<dbReference type="GO" id="GO:0000287">
    <property type="term" value="F:magnesium ion binding"/>
    <property type="evidence" value="ECO:0007669"/>
    <property type="project" value="UniProtKB-UniRule"/>
</dbReference>
<dbReference type="Pfam" id="PF03484">
    <property type="entry name" value="B5"/>
    <property type="match status" value="1"/>
</dbReference>
<organism evidence="20 21">
    <name type="scientific">Spiroplasma chinense</name>
    <dbReference type="NCBI Taxonomy" id="216932"/>
    <lineage>
        <taxon>Bacteria</taxon>
        <taxon>Bacillati</taxon>
        <taxon>Mycoplasmatota</taxon>
        <taxon>Mollicutes</taxon>
        <taxon>Entomoplasmatales</taxon>
        <taxon>Spiroplasmataceae</taxon>
        <taxon>Spiroplasma</taxon>
    </lineage>
</organism>
<evidence type="ECO:0000256" key="4">
    <source>
        <dbReference type="ARBA" id="ARBA00022490"/>
    </source>
</evidence>
<name>A0A5B9Y575_9MOLU</name>
<evidence type="ECO:0000256" key="5">
    <source>
        <dbReference type="ARBA" id="ARBA00022555"/>
    </source>
</evidence>
<evidence type="ECO:0000256" key="16">
    <source>
        <dbReference type="PROSITE-ProRule" id="PRU00209"/>
    </source>
</evidence>
<comment type="cofactor">
    <cofactor evidence="15">
        <name>Mg(2+)</name>
        <dbReference type="ChEBI" id="CHEBI:18420"/>
    </cofactor>
    <text evidence="15">Binds 2 magnesium ions per tetramer.</text>
</comment>
<dbReference type="Pfam" id="PF01588">
    <property type="entry name" value="tRNA_bind"/>
    <property type="match status" value="1"/>
</dbReference>
<comment type="caution">
    <text evidence="15">Lacks conserved residue(s) required for the propagation of feature annotation.</text>
</comment>
<sequence>MIITRKWLENFIDLTGIKDEKITEAFNSLGFEVDAYKTYKGLNDKLKLAHVGNVAPMEGTHLNFCFVDLGEDLVTPIVCGANNVKEGQYVIVAEPGKTIANGLTLDKREIKGKMSEGMICALTEIGLSESALSDSEKDGIYSIHLKDEEYSHIGQTDVLDLIGFNDSTWEVDLTINRSDALGAMQLLKEVANYFEKEINDISKQLEPKKSSNNVPVSFKNSAEIDKKINSIAMQMFDIKEIHSIDEWDLNIFANQDIWLKFNDVKTTDNFWLDLANIIALETGQPVIFLDPSKLKSQLEIKNNSNDKFETNLQIMCENEVISTLGVDYNHEFLPTKDSKNVLAIYLSLDPILMRKQQKAHNTSGVFLQRWMKPISDKLYNLASQRTIYWFDQYSLYGASSELEIQKESSAKENKVIVSLERINEIIGINLTVKDITSLFRTLDFVVEEKDGQFTFTIDQNRTDISHEAHIVEEIARLYGYDNIKSQPVVLTANAKEKQLNNKIKGQVENYLIGQGFNNIKTYSLQNGENVEKWNLFDIKEPIKLMSPLSKLREVYRLSTVLSAIEIAGFNYSKGNKNVKLYEFADVYNAKNLRENHLSVVISGEMLQDKAFDVNVKASYEYVKGILDSILGHYQLDFDELKFEQMQNTIDEIHPHINAKILYKGELLGFIFKLNPRFEQSNKLDSTFAFELNITKINEVFNHSVAVKELSKYQKTSRDVTILLGEEKQYNEVLKQIKEGINYIVDIKLVDIYQDKALQSKNLKAVSIGFEFNSAEKQLKDEDVSKEWDALLGNIKKLNIEIK</sequence>
<dbReference type="NCBIfam" id="TIGR00472">
    <property type="entry name" value="pheT_bact"/>
    <property type="match status" value="1"/>
</dbReference>
<evidence type="ECO:0000256" key="3">
    <source>
        <dbReference type="ARBA" id="ARBA00011209"/>
    </source>
</evidence>
<keyword evidence="6 15" id="KW-0436">Ligase</keyword>
<evidence type="ECO:0000256" key="2">
    <source>
        <dbReference type="ARBA" id="ARBA00008653"/>
    </source>
</evidence>
<evidence type="ECO:0000256" key="7">
    <source>
        <dbReference type="ARBA" id="ARBA00022723"/>
    </source>
</evidence>
<keyword evidence="4 15" id="KW-0963">Cytoplasm</keyword>
<keyword evidence="5 16" id="KW-0820">tRNA-binding</keyword>
<keyword evidence="9 15" id="KW-0067">ATP-binding</keyword>
<feature type="binding site" evidence="15">
    <location>
        <position position="472"/>
    </location>
    <ligand>
        <name>Mg(2+)</name>
        <dbReference type="ChEBI" id="CHEBI:18420"/>
        <note>shared with alpha subunit</note>
    </ligand>
</feature>
<evidence type="ECO:0000256" key="14">
    <source>
        <dbReference type="ARBA" id="ARBA00049255"/>
    </source>
</evidence>
<evidence type="ECO:0000256" key="9">
    <source>
        <dbReference type="ARBA" id="ARBA00022840"/>
    </source>
</evidence>
<keyword evidence="7 15" id="KW-0479">Metal-binding</keyword>
<dbReference type="Gene3D" id="3.30.56.10">
    <property type="match status" value="2"/>
</dbReference>
<proteinExistence type="inferred from homology"/>
<dbReference type="PROSITE" id="PS51483">
    <property type="entry name" value="B5"/>
    <property type="match status" value="1"/>
</dbReference>
<keyword evidence="10 15" id="KW-0460">Magnesium</keyword>
<comment type="catalytic activity">
    <reaction evidence="14 15">
        <text>tRNA(Phe) + L-phenylalanine + ATP = L-phenylalanyl-tRNA(Phe) + AMP + diphosphate + H(+)</text>
        <dbReference type="Rhea" id="RHEA:19413"/>
        <dbReference type="Rhea" id="RHEA-COMP:9668"/>
        <dbReference type="Rhea" id="RHEA-COMP:9699"/>
        <dbReference type="ChEBI" id="CHEBI:15378"/>
        <dbReference type="ChEBI" id="CHEBI:30616"/>
        <dbReference type="ChEBI" id="CHEBI:33019"/>
        <dbReference type="ChEBI" id="CHEBI:58095"/>
        <dbReference type="ChEBI" id="CHEBI:78442"/>
        <dbReference type="ChEBI" id="CHEBI:78531"/>
        <dbReference type="ChEBI" id="CHEBI:456215"/>
        <dbReference type="EC" id="6.1.1.20"/>
    </reaction>
</comment>
<feature type="binding site" evidence="15">
    <location>
        <position position="473"/>
    </location>
    <ligand>
        <name>Mg(2+)</name>
        <dbReference type="ChEBI" id="CHEBI:18420"/>
        <note>shared with alpha subunit</note>
    </ligand>
</feature>
<dbReference type="InterPro" id="IPR033714">
    <property type="entry name" value="tRNA_bind_bactPheRS"/>
</dbReference>
<evidence type="ECO:0000256" key="8">
    <source>
        <dbReference type="ARBA" id="ARBA00022741"/>
    </source>
</evidence>